<keyword evidence="9" id="KW-1185">Reference proteome</keyword>
<comment type="subcellular location">
    <subcellularLocation>
        <location evidence="1">Membrane</location>
    </subcellularLocation>
</comment>
<comment type="similarity">
    <text evidence="3">Belongs to the methyl-accepting chemotaxis (MCP) protein family.</text>
</comment>
<organism evidence="8 9">
    <name type="scientific">Litorilituus lipolyticus</name>
    <dbReference type="NCBI Taxonomy" id="2491017"/>
    <lineage>
        <taxon>Bacteria</taxon>
        <taxon>Pseudomonadati</taxon>
        <taxon>Pseudomonadota</taxon>
        <taxon>Gammaproteobacteria</taxon>
        <taxon>Alteromonadales</taxon>
        <taxon>Colwelliaceae</taxon>
        <taxon>Litorilituus</taxon>
    </lineage>
</organism>
<name>A0A502KLK7_9GAMM</name>
<dbReference type="CDD" id="cd06225">
    <property type="entry name" value="HAMP"/>
    <property type="match status" value="1"/>
</dbReference>
<keyword evidence="5" id="KW-1133">Transmembrane helix</keyword>
<dbReference type="SMART" id="SM00283">
    <property type="entry name" value="MA"/>
    <property type="match status" value="1"/>
</dbReference>
<proteinExistence type="inferred from homology"/>
<reference evidence="8 9" key="1">
    <citation type="submission" date="2019-01" db="EMBL/GenBank/DDBJ databases">
        <title>Litorilituus lipolytica sp. nov., isolated from intertidal sand of the Yellow Sea in China.</title>
        <authorList>
            <person name="Liu A."/>
        </authorList>
    </citation>
    <scope>NUCLEOTIDE SEQUENCE [LARGE SCALE GENOMIC DNA]</scope>
    <source>
        <strain evidence="8 9">RZ04</strain>
    </source>
</reference>
<dbReference type="PROSITE" id="PS50885">
    <property type="entry name" value="HAMP"/>
    <property type="match status" value="1"/>
</dbReference>
<dbReference type="InterPro" id="IPR003660">
    <property type="entry name" value="HAMP_dom"/>
</dbReference>
<dbReference type="GO" id="GO:0006935">
    <property type="term" value="P:chemotaxis"/>
    <property type="evidence" value="ECO:0007669"/>
    <property type="project" value="UniProtKB-ARBA"/>
</dbReference>
<dbReference type="SUPFAM" id="SSF58104">
    <property type="entry name" value="Methyl-accepting chemotaxis protein (MCP) signaling domain"/>
    <property type="match status" value="1"/>
</dbReference>
<dbReference type="GO" id="GO:0007165">
    <property type="term" value="P:signal transduction"/>
    <property type="evidence" value="ECO:0007669"/>
    <property type="project" value="UniProtKB-KW"/>
</dbReference>
<dbReference type="Pfam" id="PF00672">
    <property type="entry name" value="HAMP"/>
    <property type="match status" value="1"/>
</dbReference>
<evidence type="ECO:0000313" key="9">
    <source>
        <dbReference type="Proteomes" id="UP000315303"/>
    </source>
</evidence>
<keyword evidence="5" id="KW-0472">Membrane</keyword>
<dbReference type="OrthoDB" id="9795078at2"/>
<dbReference type="PANTHER" id="PTHR32089">
    <property type="entry name" value="METHYL-ACCEPTING CHEMOTAXIS PROTEIN MCPB"/>
    <property type="match status" value="1"/>
</dbReference>
<dbReference type="Proteomes" id="UP000315303">
    <property type="component" value="Unassembled WGS sequence"/>
</dbReference>
<dbReference type="SMART" id="SM00304">
    <property type="entry name" value="HAMP"/>
    <property type="match status" value="1"/>
</dbReference>
<dbReference type="FunFam" id="1.10.287.950:FF:000001">
    <property type="entry name" value="Methyl-accepting chemotaxis sensory transducer"/>
    <property type="match status" value="1"/>
</dbReference>
<dbReference type="Pfam" id="PF00015">
    <property type="entry name" value="MCPsignal"/>
    <property type="match status" value="1"/>
</dbReference>
<feature type="transmembrane region" description="Helical" evidence="5">
    <location>
        <begin position="20"/>
        <end position="39"/>
    </location>
</feature>
<dbReference type="InterPro" id="IPR004089">
    <property type="entry name" value="MCPsignal_dom"/>
</dbReference>
<dbReference type="PROSITE" id="PS50111">
    <property type="entry name" value="CHEMOTAXIS_TRANSDUC_2"/>
    <property type="match status" value="1"/>
</dbReference>
<dbReference type="GO" id="GO:0016020">
    <property type="term" value="C:membrane"/>
    <property type="evidence" value="ECO:0007669"/>
    <property type="project" value="UniProtKB-SubCell"/>
</dbReference>
<evidence type="ECO:0000256" key="3">
    <source>
        <dbReference type="ARBA" id="ARBA00029447"/>
    </source>
</evidence>
<accession>A0A502KLK7</accession>
<comment type="caution">
    <text evidence="8">The sequence shown here is derived from an EMBL/GenBank/DDBJ whole genome shotgun (WGS) entry which is preliminary data.</text>
</comment>
<sequence>MSILTPAIALSNKLKFKFKFLLLGIIFYIPLMGMCLWVINGLVTNINAYQLELTGYDYLKRLNQIEHQLSQGQTASIEQLTSELGEDPLFNNAMNSLNELQQWQAMKEESGEFDFYLHTIALKENISAATGLARENDAISFYLNQIISLRLPSLLEYLTKLSSTSDRVIRDGFDAQSYTLIVALDKRVDEIQNQLNKSVNLLKLHGEDSQAILQFSSNYELLTQNLDEFQRTLRSQVIEPDEISLSQPQAMQQSSEILINGRALLNSSEQMLFEALTHLKASSDTVLYLISAILLLVTLLSIYFLVAMYQSLSDNVYAITLAAEQLGNGNFDQTLVASSQDEFGKISDSFSQMQHKIASLLALLNTDAKVLTEAANDIQLLTTNMENSISEQQQNTHSVATAISQMSNSIAVVHHNTEQAKGITEQASENVQQGQSVIKDTEMAIDAIALEVNNSATVINELAENSTNITQFVSVIREIAEQTNLLALNAAIEAARAGEQGRGFAVVADEVRTLAGRTQDATTEIQLIIEKLQLGANKSVEVMNAGVEKANAGVEQAQLVATTFSDVTVNVTDIVNASGEISSAVNEQNQMVESININTENIATGADEVANAARTTADAGVKLSTIVEQLSRQLAQFKLAK</sequence>
<evidence type="ECO:0000259" key="6">
    <source>
        <dbReference type="PROSITE" id="PS50111"/>
    </source>
</evidence>
<feature type="transmembrane region" description="Helical" evidence="5">
    <location>
        <begin position="286"/>
        <end position="306"/>
    </location>
</feature>
<dbReference type="RefSeq" id="WP_140605438.1">
    <property type="nucleotide sequence ID" value="NZ_SAWY01000040.1"/>
</dbReference>
<feature type="domain" description="HAMP" evidence="7">
    <location>
        <begin position="310"/>
        <end position="362"/>
    </location>
</feature>
<feature type="domain" description="Methyl-accepting transducer" evidence="6">
    <location>
        <begin position="367"/>
        <end position="603"/>
    </location>
</feature>
<dbReference type="PANTHER" id="PTHR32089:SF74">
    <property type="entry name" value="METHYL-ACCEPTING CHEMOTAXIS PROTEIN AER"/>
    <property type="match status" value="1"/>
</dbReference>
<protein>
    <submittedName>
        <fullName evidence="8">Methyl-accepting chemotaxis protein</fullName>
    </submittedName>
</protein>
<evidence type="ECO:0000256" key="1">
    <source>
        <dbReference type="ARBA" id="ARBA00004370"/>
    </source>
</evidence>
<evidence type="ECO:0000313" key="8">
    <source>
        <dbReference type="EMBL" id="TPH12490.1"/>
    </source>
</evidence>
<dbReference type="AlphaFoldDB" id="A0A502KLK7"/>
<dbReference type="Gene3D" id="1.10.287.950">
    <property type="entry name" value="Methyl-accepting chemotaxis protein"/>
    <property type="match status" value="1"/>
</dbReference>
<gene>
    <name evidence="8" type="ORF">EPA86_16185</name>
</gene>
<evidence type="ECO:0000256" key="4">
    <source>
        <dbReference type="PROSITE-ProRule" id="PRU00284"/>
    </source>
</evidence>
<dbReference type="EMBL" id="SAWY01000040">
    <property type="protein sequence ID" value="TPH12490.1"/>
    <property type="molecule type" value="Genomic_DNA"/>
</dbReference>
<evidence type="ECO:0000259" key="7">
    <source>
        <dbReference type="PROSITE" id="PS50885"/>
    </source>
</evidence>
<evidence type="ECO:0000256" key="2">
    <source>
        <dbReference type="ARBA" id="ARBA00023224"/>
    </source>
</evidence>
<keyword evidence="5" id="KW-0812">Transmembrane</keyword>
<keyword evidence="2 4" id="KW-0807">Transducer</keyword>
<evidence type="ECO:0000256" key="5">
    <source>
        <dbReference type="SAM" id="Phobius"/>
    </source>
</evidence>
<dbReference type="CDD" id="cd11386">
    <property type="entry name" value="MCP_signal"/>
    <property type="match status" value="1"/>
</dbReference>